<dbReference type="EMBL" id="CP056117">
    <property type="protein sequence ID" value="QKZ98528.1"/>
    <property type="molecule type" value="Genomic_DNA"/>
</dbReference>
<feature type="transmembrane region" description="Helical" evidence="10">
    <location>
        <begin position="117"/>
        <end position="134"/>
    </location>
</feature>
<evidence type="ECO:0000256" key="7">
    <source>
        <dbReference type="ARBA" id="ARBA00023136"/>
    </source>
</evidence>
<feature type="transmembrane region" description="Helical" evidence="10">
    <location>
        <begin position="342"/>
        <end position="359"/>
    </location>
</feature>
<keyword evidence="3 10" id="KW-0812">Transmembrane</keyword>
<comment type="similarity">
    <text evidence="9">Belongs to the MurJ/MviN family.</text>
</comment>
<dbReference type="RefSeq" id="WP_176609940.1">
    <property type="nucleotide sequence ID" value="NZ_CP056117.1"/>
</dbReference>
<evidence type="ECO:0000313" key="12">
    <source>
        <dbReference type="Proteomes" id="UP000509421"/>
    </source>
</evidence>
<dbReference type="GO" id="GO:0005886">
    <property type="term" value="C:plasma membrane"/>
    <property type="evidence" value="ECO:0007669"/>
    <property type="project" value="UniProtKB-SubCell"/>
</dbReference>
<evidence type="ECO:0000256" key="1">
    <source>
        <dbReference type="ARBA" id="ARBA00004651"/>
    </source>
</evidence>
<keyword evidence="2" id="KW-1003">Cell membrane</keyword>
<feature type="transmembrane region" description="Helical" evidence="10">
    <location>
        <begin position="172"/>
        <end position="197"/>
    </location>
</feature>
<feature type="transmembrane region" description="Helical" evidence="10">
    <location>
        <begin position="431"/>
        <end position="455"/>
    </location>
</feature>
<keyword evidence="4" id="KW-0133">Cell shape</keyword>
<keyword evidence="5" id="KW-0573">Peptidoglycan synthesis</keyword>
<comment type="function">
    <text evidence="8">Involved in peptidoglycan biosynthesis. Transports lipid-linked peptidoglycan precursors from the inner to the outer leaflet of the cytoplasmic membrane.</text>
</comment>
<proteinExistence type="inferred from homology"/>
<evidence type="ECO:0000256" key="8">
    <source>
        <dbReference type="ARBA" id="ARBA00060041"/>
    </source>
</evidence>
<comment type="subcellular location">
    <subcellularLocation>
        <location evidence="1">Cell membrane</location>
        <topology evidence="1">Multi-pass membrane protein</topology>
    </subcellularLocation>
</comment>
<feature type="transmembrane region" description="Helical" evidence="10">
    <location>
        <begin position="27"/>
        <end position="48"/>
    </location>
</feature>
<dbReference type="PANTHER" id="PTHR43486">
    <property type="entry name" value="LIPID II FLIPPASE MURJ-RELATED"/>
    <property type="match status" value="1"/>
</dbReference>
<reference evidence="11 12" key="1">
    <citation type="submission" date="2020-06" db="EMBL/GenBank/DDBJ databases">
        <title>Long-read sequencing of DSM26481-BlokeschLab.</title>
        <authorList>
            <person name="Blokesch M."/>
        </authorList>
    </citation>
    <scope>NUCLEOTIDE SEQUENCE [LARGE SCALE GENOMIC DNA]</scope>
    <source>
        <strain evidence="11 12">DSM 26481</strain>
    </source>
</reference>
<organism evidence="11 12">
    <name type="scientific">Enterobacter cloacae</name>
    <dbReference type="NCBI Taxonomy" id="550"/>
    <lineage>
        <taxon>Bacteria</taxon>
        <taxon>Pseudomonadati</taxon>
        <taxon>Pseudomonadota</taxon>
        <taxon>Gammaproteobacteria</taxon>
        <taxon>Enterobacterales</taxon>
        <taxon>Enterobacteriaceae</taxon>
        <taxon>Enterobacter</taxon>
        <taxon>Enterobacter cloacae complex</taxon>
    </lineage>
</organism>
<feature type="transmembrane region" description="Helical" evidence="10">
    <location>
        <begin position="297"/>
        <end position="319"/>
    </location>
</feature>
<keyword evidence="6 10" id="KW-1133">Transmembrane helix</keyword>
<dbReference type="GO" id="GO:0009252">
    <property type="term" value="P:peptidoglycan biosynthetic process"/>
    <property type="evidence" value="ECO:0007669"/>
    <property type="project" value="UniProtKB-KW"/>
</dbReference>
<feature type="transmembrane region" description="Helical" evidence="10">
    <location>
        <begin position="371"/>
        <end position="394"/>
    </location>
</feature>
<evidence type="ECO:0000256" key="3">
    <source>
        <dbReference type="ARBA" id="ARBA00022692"/>
    </source>
</evidence>
<dbReference type="Proteomes" id="UP000509421">
    <property type="component" value="Chromosome"/>
</dbReference>
<feature type="transmembrane region" description="Helical" evidence="10">
    <location>
        <begin position="400"/>
        <end position="419"/>
    </location>
</feature>
<accession>A0A7H8UFA7</accession>
<sequence length="490" mass="55245">MNFIIYLVLSLVSKVFASAREFGIGYFWGAGALVDAFIIAMMLPMFFIDISNVLFNSTYINVFIKHNAKGRKDLFKDVMFFLAGYIVLSVLVIFAFLKVYVHYADIPLVTKNIIKDITYYILIYYSLMVCCELYKAHMVASEKQRLMPLPMIFANFIFIISMYFVAGEKNNLALVLCFVLSAAIQYLLYVGLVFFCVKDINKKGADKQSAILLTRKESRGLFLKNIIPVAFNSVLTQSSKITDKLIASGLLIGSLSSLYFAQQFYALYINIIIVSVLTFAYPKICSKSSENSEMANYVNDVIILLIALLTLPLVIGWYYSNSIFTLLLNNTSPDKIALASEMFNWLSIAVYFEAVSATIKRAFWAMDRMKVTVYNSAFSILLNIFLSVFLSKFIGVSGLVISYCISNFAASVLLAKLYYKDYGVSLDVKKIKVLIIIFLTALLLFFILNCFAININQPEGFIIPIIITLIGFGFYLAIIIKNKLLKVLTA</sequence>
<evidence type="ECO:0000256" key="2">
    <source>
        <dbReference type="ARBA" id="ARBA00022475"/>
    </source>
</evidence>
<feature type="transmembrane region" description="Helical" evidence="10">
    <location>
        <begin position="461"/>
        <end position="480"/>
    </location>
</feature>
<feature type="transmembrane region" description="Helical" evidence="10">
    <location>
        <begin position="267"/>
        <end position="285"/>
    </location>
</feature>
<evidence type="ECO:0000256" key="5">
    <source>
        <dbReference type="ARBA" id="ARBA00022984"/>
    </source>
</evidence>
<protein>
    <submittedName>
        <fullName evidence="11">Polysaccharide biosynthesis C-terminal domain-containing protein</fullName>
    </submittedName>
</protein>
<dbReference type="AlphaFoldDB" id="A0A7H8UFA7"/>
<name>A0A7H8UFA7_ENTCL</name>
<dbReference type="PANTHER" id="PTHR43486:SF1">
    <property type="entry name" value="LIPID II FLIPPASE MURJ-RELATED"/>
    <property type="match status" value="1"/>
</dbReference>
<evidence type="ECO:0000256" key="9">
    <source>
        <dbReference type="ARBA" id="ARBA00061532"/>
    </source>
</evidence>
<evidence type="ECO:0000256" key="4">
    <source>
        <dbReference type="ARBA" id="ARBA00022960"/>
    </source>
</evidence>
<evidence type="ECO:0000256" key="6">
    <source>
        <dbReference type="ARBA" id="ARBA00022989"/>
    </source>
</evidence>
<feature type="transmembrane region" description="Helical" evidence="10">
    <location>
        <begin position="146"/>
        <end position="166"/>
    </location>
</feature>
<evidence type="ECO:0000313" key="11">
    <source>
        <dbReference type="EMBL" id="QKZ98528.1"/>
    </source>
</evidence>
<evidence type="ECO:0000256" key="10">
    <source>
        <dbReference type="SAM" id="Phobius"/>
    </source>
</evidence>
<keyword evidence="7 10" id="KW-0472">Membrane</keyword>
<dbReference type="GO" id="GO:0008360">
    <property type="term" value="P:regulation of cell shape"/>
    <property type="evidence" value="ECO:0007669"/>
    <property type="project" value="UniProtKB-KW"/>
</dbReference>
<dbReference type="PRINTS" id="PR01806">
    <property type="entry name" value="VIRFACTRMVIN"/>
</dbReference>
<feature type="transmembrane region" description="Helical" evidence="10">
    <location>
        <begin position="78"/>
        <end position="97"/>
    </location>
</feature>
<dbReference type="InterPro" id="IPR004268">
    <property type="entry name" value="MurJ"/>
</dbReference>
<gene>
    <name evidence="11" type="ORF">HWQ14_12960</name>
</gene>
<dbReference type="Pfam" id="PF03023">
    <property type="entry name" value="MurJ"/>
    <property type="match status" value="1"/>
</dbReference>